<name>A0A0R3VZG6_TAEAS</name>
<accession>A0A0R3VZG6</accession>
<dbReference type="EMBL" id="UYRS01003238">
    <property type="protein sequence ID" value="VDK26243.1"/>
    <property type="molecule type" value="Genomic_DNA"/>
</dbReference>
<dbReference type="AlphaFoldDB" id="A0A0R3VZG6"/>
<feature type="domain" description="Fibronectin type-III" evidence="1">
    <location>
        <begin position="17"/>
        <end position="110"/>
    </location>
</feature>
<dbReference type="CDD" id="cd00063">
    <property type="entry name" value="FN3"/>
    <property type="match status" value="1"/>
</dbReference>
<dbReference type="PROSITE" id="PS50853">
    <property type="entry name" value="FN3"/>
    <property type="match status" value="1"/>
</dbReference>
<evidence type="ECO:0000313" key="3">
    <source>
        <dbReference type="Proteomes" id="UP000282613"/>
    </source>
</evidence>
<dbReference type="Pfam" id="PF00041">
    <property type="entry name" value="fn3"/>
    <property type="match status" value="1"/>
</dbReference>
<dbReference type="WBParaSite" id="TASK_0000281001-mRNA-1">
    <property type="protein sequence ID" value="TASK_0000281001-mRNA-1"/>
    <property type="gene ID" value="TASK_0000281001"/>
</dbReference>
<proteinExistence type="predicted"/>
<evidence type="ECO:0000313" key="4">
    <source>
        <dbReference type="WBParaSite" id="TASK_0000281001-mRNA-1"/>
    </source>
</evidence>
<evidence type="ECO:0000313" key="2">
    <source>
        <dbReference type="EMBL" id="VDK26243.1"/>
    </source>
</evidence>
<dbReference type="Proteomes" id="UP000282613">
    <property type="component" value="Unassembled WGS sequence"/>
</dbReference>
<dbReference type="Gene3D" id="2.60.40.10">
    <property type="entry name" value="Immunoglobulins"/>
    <property type="match status" value="1"/>
</dbReference>
<evidence type="ECO:0000259" key="1">
    <source>
        <dbReference type="PROSITE" id="PS50853"/>
    </source>
</evidence>
<dbReference type="InterPro" id="IPR036116">
    <property type="entry name" value="FN3_sf"/>
</dbReference>
<gene>
    <name evidence="2" type="ORF">TASK_LOCUS2810</name>
</gene>
<reference evidence="4" key="1">
    <citation type="submission" date="2017-02" db="UniProtKB">
        <authorList>
            <consortium name="WormBaseParasite"/>
        </authorList>
    </citation>
    <scope>IDENTIFICATION</scope>
</reference>
<dbReference type="SUPFAM" id="SSF49265">
    <property type="entry name" value="Fibronectin type III"/>
    <property type="match status" value="1"/>
</dbReference>
<dbReference type="InterPro" id="IPR013783">
    <property type="entry name" value="Ig-like_fold"/>
</dbReference>
<reference evidence="2 3" key="2">
    <citation type="submission" date="2018-11" db="EMBL/GenBank/DDBJ databases">
        <authorList>
            <consortium name="Pathogen Informatics"/>
        </authorList>
    </citation>
    <scope>NUCLEOTIDE SEQUENCE [LARGE SCALE GENOMIC DNA]</scope>
</reference>
<sequence>MGIACGKLDVWCIRWYAPSNIKLAPAGHTAVKVAWQAASDKDAVDEVAAYIAGSEEKHCTTKDATECTISGLLPRTSYKVCVRNCHPKSATVTAASSSFADALLVSSGESLVVALFDEADKYVCSNAICASITIPMEGEIR</sequence>
<organism evidence="4">
    <name type="scientific">Taenia asiatica</name>
    <name type="common">Asian tapeworm</name>
    <dbReference type="NCBI Taxonomy" id="60517"/>
    <lineage>
        <taxon>Eukaryota</taxon>
        <taxon>Metazoa</taxon>
        <taxon>Spiralia</taxon>
        <taxon>Lophotrochozoa</taxon>
        <taxon>Platyhelminthes</taxon>
        <taxon>Cestoda</taxon>
        <taxon>Eucestoda</taxon>
        <taxon>Cyclophyllidea</taxon>
        <taxon>Taeniidae</taxon>
        <taxon>Taenia</taxon>
    </lineage>
</organism>
<protein>
    <submittedName>
        <fullName evidence="4">Fibronectin type-III domain-containing protein</fullName>
    </submittedName>
</protein>
<keyword evidence="3" id="KW-1185">Reference proteome</keyword>
<dbReference type="InterPro" id="IPR003961">
    <property type="entry name" value="FN3_dom"/>
</dbReference>